<evidence type="ECO:0000313" key="3">
    <source>
        <dbReference type="EMBL" id="EPS42218.1"/>
    </source>
</evidence>
<dbReference type="OrthoDB" id="5327782at2759"/>
<evidence type="ECO:0000313" key="4">
    <source>
        <dbReference type="Proteomes" id="UP000015100"/>
    </source>
</evidence>
<feature type="chain" id="PRO_5004549127" description="GH16 domain-containing protein" evidence="2">
    <location>
        <begin position="21"/>
        <end position="403"/>
    </location>
</feature>
<accession>S8BRV2</accession>
<reference evidence="4" key="2">
    <citation type="submission" date="2013-04" db="EMBL/GenBank/DDBJ databases">
        <title>Genomic mechanisms accounting for the adaptation to parasitism in nematode-trapping fungi.</title>
        <authorList>
            <person name="Ahren D.G."/>
        </authorList>
    </citation>
    <scope>NUCLEOTIDE SEQUENCE [LARGE SCALE GENOMIC DNA]</scope>
    <source>
        <strain evidence="4">CBS 200.50</strain>
    </source>
</reference>
<dbReference type="STRING" id="1284197.S8BRV2"/>
<feature type="region of interest" description="Disordered" evidence="1">
    <location>
        <begin position="20"/>
        <end position="53"/>
    </location>
</feature>
<dbReference type="OMA" id="EWPCYSS"/>
<keyword evidence="2" id="KW-0732">Signal</keyword>
<protein>
    <recommendedName>
        <fullName evidence="5">GH16 domain-containing protein</fullName>
    </recommendedName>
</protein>
<evidence type="ECO:0000256" key="2">
    <source>
        <dbReference type="SAM" id="SignalP"/>
    </source>
</evidence>
<evidence type="ECO:0000256" key="1">
    <source>
        <dbReference type="SAM" id="MobiDB-lite"/>
    </source>
</evidence>
<organism evidence="3 4">
    <name type="scientific">Dactylellina haptotyla (strain CBS 200.50)</name>
    <name type="common">Nematode-trapping fungus</name>
    <name type="synonym">Monacrosporium haptotylum</name>
    <dbReference type="NCBI Taxonomy" id="1284197"/>
    <lineage>
        <taxon>Eukaryota</taxon>
        <taxon>Fungi</taxon>
        <taxon>Dikarya</taxon>
        <taxon>Ascomycota</taxon>
        <taxon>Pezizomycotina</taxon>
        <taxon>Orbiliomycetes</taxon>
        <taxon>Orbiliales</taxon>
        <taxon>Orbiliaceae</taxon>
        <taxon>Dactylellina</taxon>
    </lineage>
</organism>
<sequence length="403" mass="43659">MRPGKFLSLCLLLSIPTATAKRKGGDDDSSGGGGSGGDGSGDQGGITGGDDQCYDSRANQDAEIYIGPTNSGFYNGKLTFKYRLSRSSVDNEITGSNCIYADGEYHIFTYDAVMNIGATTTPSDGQSILDFLTWDLRGFAPWNAGMYSSDAPRREVFRLSSLGYPDLKVTYPNGTTQDHVYSREIAWSTDIEPVRNATGNLTSVNVNTSFIYTPPNDYGYAPATDNWIPLEGVCTSGYDFRAPSYASPIYYPRSQDSAITGALLTVWLQPNVSNMNANITGIGTDTVKFAFSNGRFQNLVAGAQPEWPCYSSGGIVFNDPVAGWEQFEQRQSSSGQQFWNASGDFQVSFEGSLNITASKPITGYNESRDFLPQWSSGAPESLRSVPLAVHMICFLLSILLIVG</sequence>
<feature type="signal peptide" evidence="2">
    <location>
        <begin position="1"/>
        <end position="20"/>
    </location>
</feature>
<feature type="compositionally biased region" description="Gly residues" evidence="1">
    <location>
        <begin position="30"/>
        <end position="48"/>
    </location>
</feature>
<gene>
    <name evidence="3" type="ORF">H072_3963</name>
</gene>
<dbReference type="AlphaFoldDB" id="S8BRV2"/>
<dbReference type="HOGENOM" id="CLU_683377_0_0_1"/>
<reference evidence="3 4" key="1">
    <citation type="journal article" date="2013" name="PLoS Genet.">
        <title>Genomic mechanisms accounting for the adaptation to parasitism in nematode-trapping fungi.</title>
        <authorList>
            <person name="Meerupati T."/>
            <person name="Andersson K.M."/>
            <person name="Friman E."/>
            <person name="Kumar D."/>
            <person name="Tunlid A."/>
            <person name="Ahren D."/>
        </authorList>
    </citation>
    <scope>NUCLEOTIDE SEQUENCE [LARGE SCALE GENOMIC DNA]</scope>
    <source>
        <strain evidence="3 4">CBS 200.50</strain>
    </source>
</reference>
<dbReference type="EMBL" id="AQGS01000129">
    <property type="protein sequence ID" value="EPS42218.1"/>
    <property type="molecule type" value="Genomic_DNA"/>
</dbReference>
<comment type="caution">
    <text evidence="3">The sequence shown here is derived from an EMBL/GenBank/DDBJ whole genome shotgun (WGS) entry which is preliminary data.</text>
</comment>
<keyword evidence="4" id="KW-1185">Reference proteome</keyword>
<dbReference type="Proteomes" id="UP000015100">
    <property type="component" value="Unassembled WGS sequence"/>
</dbReference>
<proteinExistence type="predicted"/>
<evidence type="ECO:0008006" key="5">
    <source>
        <dbReference type="Google" id="ProtNLM"/>
    </source>
</evidence>
<name>S8BRV2_DACHA</name>